<name>B8YPG2_MOUSE</name>
<keyword evidence="2" id="KW-1133">Transmembrane helix</keyword>
<dbReference type="Gene3D" id="3.90.310.10">
    <property type="entry name" value="ENV polyprotein, receptor-binding domain"/>
    <property type="match status" value="1"/>
</dbReference>
<organism evidence="3">
    <name type="scientific">Mus musculus</name>
    <name type="common">Mouse</name>
    <dbReference type="NCBI Taxonomy" id="10090"/>
    <lineage>
        <taxon>Eukaryota</taxon>
        <taxon>Metazoa</taxon>
        <taxon>Chordata</taxon>
        <taxon>Craniata</taxon>
        <taxon>Vertebrata</taxon>
        <taxon>Euteleostomi</taxon>
        <taxon>Mammalia</taxon>
        <taxon>Eutheria</taxon>
        <taxon>Euarchontoglires</taxon>
        <taxon>Glires</taxon>
        <taxon>Rodentia</taxon>
        <taxon>Myomorpha</taxon>
        <taxon>Muroidea</taxon>
        <taxon>Muridae</taxon>
        <taxon>Murinae</taxon>
        <taxon>Mus</taxon>
        <taxon>Mus</taxon>
    </lineage>
</organism>
<dbReference type="PANTHER" id="PTHR10424">
    <property type="entry name" value="VIRAL ENVELOPE PROTEIN"/>
    <property type="match status" value="1"/>
</dbReference>
<feature type="region of interest" description="Disordered" evidence="1">
    <location>
        <begin position="255"/>
        <end position="279"/>
    </location>
</feature>
<dbReference type="AlphaFoldDB" id="B8YPG2"/>
<keyword evidence="2" id="KW-0472">Membrane</keyword>
<evidence type="ECO:0000256" key="1">
    <source>
        <dbReference type="SAM" id="MobiDB-lite"/>
    </source>
</evidence>
<evidence type="ECO:0000256" key="2">
    <source>
        <dbReference type="SAM" id="Phobius"/>
    </source>
</evidence>
<dbReference type="InterPro" id="IPR008981">
    <property type="entry name" value="FMuLV_rcpt-bd"/>
</dbReference>
<dbReference type="EMBL" id="FJ556972">
    <property type="protein sequence ID" value="ACL93276.1"/>
    <property type="molecule type" value="mRNA"/>
</dbReference>
<keyword evidence="2" id="KW-0812">Transmembrane</keyword>
<dbReference type="Pfam" id="PF00429">
    <property type="entry name" value="TLV_coat"/>
    <property type="match status" value="3"/>
</dbReference>
<feature type="transmembrane region" description="Helical" evidence="2">
    <location>
        <begin position="381"/>
        <end position="405"/>
    </location>
</feature>
<protein>
    <submittedName>
        <fullName evidence="3">Envelope glycoprotein 52</fullName>
    </submittedName>
</protein>
<dbReference type="PANTHER" id="PTHR10424:SF72">
    <property type="entry name" value="BC035947 PROTEIN-RELATED"/>
    <property type="match status" value="1"/>
</dbReference>
<proteinExistence type="evidence at transcript level"/>
<keyword evidence="3" id="KW-0946">Virion</keyword>
<reference evidence="3" key="1">
    <citation type="journal article" date="2009" name="Arch. Virol.">
        <title>Sequences of polycythemia-type Friend spleen focus-forming virus in clone-745-derived mouse erythroleukemia cells.</title>
        <authorList>
            <person name="Scher W."/>
            <person name="Jing Y."/>
            <person name="Lu M."/>
            <person name="Bishop D.F."/>
            <person name="Scher B.M."/>
        </authorList>
    </citation>
    <scope>NUCLEOTIDE SEQUENCE</scope>
</reference>
<dbReference type="PeptideAtlas" id="B8YPG2"/>
<dbReference type="InterPro" id="IPR018154">
    <property type="entry name" value="TLV/ENV_coat_polyprotein"/>
</dbReference>
<dbReference type="Gene3D" id="1.10.287.210">
    <property type="match status" value="1"/>
</dbReference>
<sequence length="409" mass="44672">MEGPAFSKPLKDKTNPWGPLIVLGILIRAGVSVQLDSPHQVSNVTWRVTNLMTGQTANATSLLGTMTDAFPKLYFDLCDLIGDDWDETGLGCRTPGGRKRARTFDFYVCPGHTVPTGCGGPREGYCGKWGCETTGQAYWKPSSSWDLISLKRGNTPKDQGPCYDSSVSSGVQGATPGGRCNPLVLEFTDAGKKASWDAPKVWGLRLYRSTGTDPVTRFSLTRQVLNIGPRVPIGPNPVITDQLPPSRPVQIMLPRPPQPPPPGAASIVPETAPPSQQPGTGDRLLNLVDGAYQALNLTNPDKTQECWLCLVSGPPYYEGVAVLGTYSNHTSALKEKCCFYADHTGLVRDSMAKLRKRLAQRQKLFESSRGWFEGLFNRSPWFTTLISTIMGSLIILLLLLILLIWTLHS</sequence>
<dbReference type="SUPFAM" id="SSF49830">
    <property type="entry name" value="ENV polyprotein, receptor-binding domain"/>
    <property type="match status" value="1"/>
</dbReference>
<accession>B8YPG2</accession>
<evidence type="ECO:0000313" key="3">
    <source>
        <dbReference type="EMBL" id="ACL93276.1"/>
    </source>
</evidence>
<keyword evidence="3" id="KW-0261">Viral envelope protein</keyword>